<evidence type="ECO:0000256" key="5">
    <source>
        <dbReference type="HAMAP-Rule" id="MF_01107"/>
    </source>
</evidence>
<dbReference type="GO" id="GO:0003992">
    <property type="term" value="F:N2-acetyl-L-ornithine:2-oxoglutarate 5-aminotransferase activity"/>
    <property type="evidence" value="ECO:0007669"/>
    <property type="project" value="UniProtKB-UniRule"/>
</dbReference>
<comment type="caution">
    <text evidence="6">The sequence shown here is derived from an EMBL/GenBank/DDBJ whole genome shotgun (WGS) entry which is preliminary data.</text>
</comment>
<gene>
    <name evidence="5" type="primary">argD</name>
    <name evidence="6" type="ORF">DPM12_16845</name>
</gene>
<feature type="binding site" evidence="5">
    <location>
        <position position="297"/>
    </location>
    <ligand>
        <name>pyridoxal 5'-phosphate</name>
        <dbReference type="ChEBI" id="CHEBI:597326"/>
    </ligand>
</feature>
<dbReference type="FunFam" id="3.40.640.10:FF:000004">
    <property type="entry name" value="Acetylornithine aminotransferase"/>
    <property type="match status" value="1"/>
</dbReference>
<dbReference type="EMBL" id="QMIG01000021">
    <property type="protein sequence ID" value="RAW11192.1"/>
    <property type="molecule type" value="Genomic_DNA"/>
</dbReference>
<dbReference type="InterPro" id="IPR015424">
    <property type="entry name" value="PyrdxlP-dep_Trfase"/>
</dbReference>
<evidence type="ECO:0000256" key="4">
    <source>
        <dbReference type="ARBA" id="ARBA00022898"/>
    </source>
</evidence>
<dbReference type="HAMAP" id="MF_01107">
    <property type="entry name" value="ArgD_aminotrans_3"/>
    <property type="match status" value="1"/>
</dbReference>
<evidence type="ECO:0000313" key="6">
    <source>
        <dbReference type="EMBL" id="RAW11192.1"/>
    </source>
</evidence>
<dbReference type="UniPathway" id="UPA00068">
    <property type="reaction ID" value="UER00109"/>
</dbReference>
<dbReference type="Gene3D" id="3.40.640.10">
    <property type="entry name" value="Type I PLP-dependent aspartate aminotransferase-like (Major domain)"/>
    <property type="match status" value="1"/>
</dbReference>
<name>A0A329QIM8_9ACTN</name>
<evidence type="ECO:0000256" key="2">
    <source>
        <dbReference type="ARBA" id="ARBA00022605"/>
    </source>
</evidence>
<evidence type="ECO:0000256" key="3">
    <source>
        <dbReference type="ARBA" id="ARBA00022679"/>
    </source>
</evidence>
<dbReference type="EC" id="2.6.1.11" evidence="5"/>
<dbReference type="NCBIfam" id="NF002874">
    <property type="entry name" value="PRK03244.1"/>
    <property type="match status" value="1"/>
</dbReference>
<feature type="binding site" evidence="5">
    <location>
        <position position="151"/>
    </location>
    <ligand>
        <name>pyridoxal 5'-phosphate</name>
        <dbReference type="ChEBI" id="CHEBI:597326"/>
    </ligand>
</feature>
<keyword evidence="5" id="KW-0055">Arginine biosynthesis</keyword>
<dbReference type="Pfam" id="PF00202">
    <property type="entry name" value="Aminotran_3"/>
    <property type="match status" value="1"/>
</dbReference>
<evidence type="ECO:0000313" key="7">
    <source>
        <dbReference type="Proteomes" id="UP000250462"/>
    </source>
</evidence>
<dbReference type="InterPro" id="IPR004636">
    <property type="entry name" value="AcOrn/SuccOrn_fam"/>
</dbReference>
<keyword evidence="4 5" id="KW-0663">Pyridoxal phosphate</keyword>
<dbReference type="InterPro" id="IPR015422">
    <property type="entry name" value="PyrdxlP-dep_Trfase_small"/>
</dbReference>
<accession>A0A329QIM8</accession>
<dbReference type="PANTHER" id="PTHR11986:SF79">
    <property type="entry name" value="ACETYLORNITHINE AMINOTRANSFERASE, MITOCHONDRIAL"/>
    <property type="match status" value="1"/>
</dbReference>
<dbReference type="PANTHER" id="PTHR11986">
    <property type="entry name" value="AMINOTRANSFERASE CLASS III"/>
    <property type="match status" value="1"/>
</dbReference>
<feature type="binding site" evidence="5">
    <location>
        <begin position="236"/>
        <end position="239"/>
    </location>
    <ligand>
        <name>pyridoxal 5'-phosphate</name>
        <dbReference type="ChEBI" id="CHEBI:597326"/>
    </ligand>
</feature>
<feature type="binding site" evidence="5">
    <location>
        <position position="154"/>
    </location>
    <ligand>
        <name>N(2)-acetyl-L-ornithine</name>
        <dbReference type="ChEBI" id="CHEBI:57805"/>
    </ligand>
</feature>
<dbReference type="GO" id="GO:0030170">
    <property type="term" value="F:pyridoxal phosphate binding"/>
    <property type="evidence" value="ECO:0007669"/>
    <property type="project" value="InterPro"/>
</dbReference>
<dbReference type="RefSeq" id="WP_112259517.1">
    <property type="nucleotide sequence ID" value="NZ_QMIG01000021.1"/>
</dbReference>
<dbReference type="OrthoDB" id="9801052at2"/>
<organism evidence="6 7">
    <name type="scientific">Phytoactinopolyspora halophila</name>
    <dbReference type="NCBI Taxonomy" id="1981511"/>
    <lineage>
        <taxon>Bacteria</taxon>
        <taxon>Bacillati</taxon>
        <taxon>Actinomycetota</taxon>
        <taxon>Actinomycetes</taxon>
        <taxon>Jiangellales</taxon>
        <taxon>Jiangellaceae</taxon>
        <taxon>Phytoactinopolyspora</taxon>
    </lineage>
</organism>
<dbReference type="Proteomes" id="UP000250462">
    <property type="component" value="Unassembled WGS sequence"/>
</dbReference>
<dbReference type="AlphaFoldDB" id="A0A329QIM8"/>
<dbReference type="NCBIfam" id="NF002325">
    <property type="entry name" value="PRK01278.1"/>
    <property type="match status" value="1"/>
</dbReference>
<proteinExistence type="inferred from homology"/>
<dbReference type="PIRSF" id="PIRSF000521">
    <property type="entry name" value="Transaminase_4ab_Lys_Orn"/>
    <property type="match status" value="1"/>
</dbReference>
<protein>
    <recommendedName>
        <fullName evidence="5">Acetylornithine aminotransferase</fullName>
        <shortName evidence="5">ACOAT</shortName>
        <ecNumber evidence="5">2.6.1.11</ecNumber>
    </recommendedName>
</protein>
<comment type="miscellaneous">
    <text evidence="5">May also have succinyldiaminopimelate aminotransferase activity, thus carrying out the corresponding step in lysine biosynthesis.</text>
</comment>
<dbReference type="InterPro" id="IPR015421">
    <property type="entry name" value="PyrdxlP-dep_Trfase_major"/>
</dbReference>
<dbReference type="NCBIfam" id="TIGR00707">
    <property type="entry name" value="argD"/>
    <property type="match status" value="1"/>
</dbReference>
<dbReference type="GO" id="GO:0006526">
    <property type="term" value="P:L-arginine biosynthetic process"/>
    <property type="evidence" value="ECO:0007669"/>
    <property type="project" value="UniProtKB-UniRule"/>
</dbReference>
<feature type="binding site" evidence="5">
    <location>
        <begin position="125"/>
        <end position="126"/>
    </location>
    <ligand>
        <name>pyridoxal 5'-phosphate</name>
        <dbReference type="ChEBI" id="CHEBI:597326"/>
    </ligand>
</feature>
<keyword evidence="3 5" id="KW-0808">Transferase</keyword>
<feature type="modified residue" description="N6-(pyridoxal phosphate)lysine" evidence="5">
    <location>
        <position position="268"/>
    </location>
</feature>
<feature type="binding site" evidence="5">
    <location>
        <position position="296"/>
    </location>
    <ligand>
        <name>N(2)-acetyl-L-ornithine</name>
        <dbReference type="ChEBI" id="CHEBI:57805"/>
    </ligand>
</feature>
<keyword evidence="1 5" id="KW-0032">Aminotransferase</keyword>
<comment type="cofactor">
    <cofactor evidence="5">
        <name>pyridoxal 5'-phosphate</name>
        <dbReference type="ChEBI" id="CHEBI:597326"/>
    </cofactor>
    <text evidence="5">Binds 1 pyridoxal phosphate per subunit.</text>
</comment>
<dbReference type="PROSITE" id="PS00600">
    <property type="entry name" value="AA_TRANSFER_CLASS_3"/>
    <property type="match status" value="1"/>
</dbReference>
<comment type="pathway">
    <text evidence="5">Amino-acid biosynthesis; L-arginine biosynthesis; N(2)-acetyl-L-ornithine from L-glutamate: step 4/4.</text>
</comment>
<sequence length="414" mass="42329">MSTSTELAEVPGLSGDRPVTGGDAWMQRYGQALMNTFGSPQRVLVRGEGCYVWDADGRRYLDMLGGLAVNALGHAHPLLVSTVTAQLATLGHVSNFFASAPQVTLAERLLYLLGVPGKVFFTNSGTEANEAAFKLARKTGRAKMVAADGGFHGRTMGALALTGKPAIRDPFEPLPQGVEHVPFGDVEALRTAVDDDTAAVVLEPILGEAGIVPAPPGYLAAAREITEQHGALLIIDEVQTGIGRTGAWFAHAGESGDRIVPDVVTVAKGLGGGLPVGACVGLGPAAELLGPGSHGTTFGGNPVAAAAGLAVLHAIDRDGLLANAEKVGRRLADGVRTLGHDLVREVRGRGLLLGIGLASPVAPAVASAALESGVIVNPVTPDTIRLAPPLILTAAQADEFLAALPAILDAGKET</sequence>
<keyword evidence="5" id="KW-0963">Cytoplasm</keyword>
<comment type="subunit">
    <text evidence="5">Homodimer.</text>
</comment>
<dbReference type="Gene3D" id="3.90.1150.10">
    <property type="entry name" value="Aspartate Aminotransferase, domain 1"/>
    <property type="match status" value="1"/>
</dbReference>
<comment type="similarity">
    <text evidence="5">Belongs to the class-III pyridoxal-phosphate-dependent aminotransferase family. ArgD subfamily.</text>
</comment>
<comment type="catalytic activity">
    <reaction evidence="5">
        <text>N(2)-acetyl-L-ornithine + 2-oxoglutarate = N-acetyl-L-glutamate 5-semialdehyde + L-glutamate</text>
        <dbReference type="Rhea" id="RHEA:18049"/>
        <dbReference type="ChEBI" id="CHEBI:16810"/>
        <dbReference type="ChEBI" id="CHEBI:29123"/>
        <dbReference type="ChEBI" id="CHEBI:29985"/>
        <dbReference type="ChEBI" id="CHEBI:57805"/>
        <dbReference type="EC" id="2.6.1.11"/>
    </reaction>
</comment>
<keyword evidence="7" id="KW-1185">Reference proteome</keyword>
<dbReference type="InterPro" id="IPR049704">
    <property type="entry name" value="Aminotrans_3_PPA_site"/>
</dbReference>
<dbReference type="SUPFAM" id="SSF53383">
    <property type="entry name" value="PLP-dependent transferases"/>
    <property type="match status" value="1"/>
</dbReference>
<dbReference type="InterPro" id="IPR005814">
    <property type="entry name" value="Aminotrans_3"/>
</dbReference>
<dbReference type="GO" id="GO:0005737">
    <property type="term" value="C:cytoplasm"/>
    <property type="evidence" value="ECO:0007669"/>
    <property type="project" value="UniProtKB-SubCell"/>
</dbReference>
<dbReference type="InterPro" id="IPR050103">
    <property type="entry name" value="Class-III_PLP-dep_AT"/>
</dbReference>
<keyword evidence="2 5" id="KW-0028">Amino-acid biosynthesis</keyword>
<dbReference type="CDD" id="cd00610">
    <property type="entry name" value="OAT_like"/>
    <property type="match status" value="1"/>
</dbReference>
<dbReference type="GO" id="GO:0042802">
    <property type="term" value="F:identical protein binding"/>
    <property type="evidence" value="ECO:0007669"/>
    <property type="project" value="TreeGrafter"/>
</dbReference>
<evidence type="ECO:0000256" key="1">
    <source>
        <dbReference type="ARBA" id="ARBA00022576"/>
    </source>
</evidence>
<reference evidence="6 7" key="1">
    <citation type="submission" date="2018-06" db="EMBL/GenBank/DDBJ databases">
        <title>Phytoactinopolyspora halophila sp. nov., a novel halophilic actinomycete isolated from a saline soil in China.</title>
        <authorList>
            <person name="Tang S.-K."/>
        </authorList>
    </citation>
    <scope>NUCLEOTIDE SEQUENCE [LARGE SCALE GENOMIC DNA]</scope>
    <source>
        <strain evidence="6 7">YIM 96934</strain>
    </source>
</reference>
<comment type="subcellular location">
    <subcellularLocation>
        <location evidence="5">Cytoplasm</location>
    </subcellularLocation>
</comment>